<accession>A0A1K1QE26</accession>
<protein>
    <submittedName>
        <fullName evidence="1">Uncharacterized protein</fullName>
    </submittedName>
</protein>
<keyword evidence="2" id="KW-1185">Reference proteome</keyword>
<dbReference type="AlphaFoldDB" id="A0A1K1QE26"/>
<dbReference type="EMBL" id="FPIY01000003">
    <property type="protein sequence ID" value="SFW57494.1"/>
    <property type="molecule type" value="Genomic_DNA"/>
</dbReference>
<gene>
    <name evidence="1" type="ORF">SAMN05660313_02590</name>
</gene>
<proteinExistence type="predicted"/>
<dbReference type="RefSeq" id="WP_072304213.1">
    <property type="nucleotide sequence ID" value="NZ_FPIY01000003.1"/>
</dbReference>
<dbReference type="OrthoDB" id="1149869at2"/>
<dbReference type="Proteomes" id="UP000183257">
    <property type="component" value="Unassembled WGS sequence"/>
</dbReference>
<name>A0A1K1QE26_9FLAO</name>
<dbReference type="STRING" id="76595.SAMN05660313_02590"/>
<sequence>MRMNKILTTLVLAILCTACTKKIGKDKLDLENFSLSFNVDDFYADEIAKEKTYESQIVQIYNDKKKEEDFGDDLVTMWDFFSITTDTIHIGHFYDDEKNDIVGIDYTMGSWRVNDSLAYYNKMYFEKINIMKTSDDDFIALAATNESYGVENFENLLHYITSKHGEPKITEDKFYDDYYLYSWLIDNNLVAITSTHDNKNNTLNLDLIINKGNANPDTVKKPTVNTRLFVVNKKYKDSITGQQWSGDWIYLKLK</sequence>
<evidence type="ECO:0000313" key="2">
    <source>
        <dbReference type="Proteomes" id="UP000183257"/>
    </source>
</evidence>
<organism evidence="1 2">
    <name type="scientific">Cellulophaga fucicola</name>
    <dbReference type="NCBI Taxonomy" id="76595"/>
    <lineage>
        <taxon>Bacteria</taxon>
        <taxon>Pseudomonadati</taxon>
        <taxon>Bacteroidota</taxon>
        <taxon>Flavobacteriia</taxon>
        <taxon>Flavobacteriales</taxon>
        <taxon>Flavobacteriaceae</taxon>
        <taxon>Cellulophaga</taxon>
    </lineage>
</organism>
<evidence type="ECO:0000313" key="1">
    <source>
        <dbReference type="EMBL" id="SFW57494.1"/>
    </source>
</evidence>
<reference evidence="2" key="1">
    <citation type="submission" date="2016-11" db="EMBL/GenBank/DDBJ databases">
        <authorList>
            <person name="Varghese N."/>
            <person name="Submissions S."/>
        </authorList>
    </citation>
    <scope>NUCLEOTIDE SEQUENCE [LARGE SCALE GENOMIC DNA]</scope>
    <source>
        <strain evidence="2">DSM 24786</strain>
    </source>
</reference>